<feature type="transmembrane region" description="Helical" evidence="10">
    <location>
        <begin position="135"/>
        <end position="155"/>
    </location>
</feature>
<dbReference type="InterPro" id="IPR050222">
    <property type="entry name" value="MATE_MdtK"/>
</dbReference>
<keyword evidence="8 10" id="KW-0472">Membrane</keyword>
<keyword evidence="7" id="KW-0406">Ion transport</keyword>
<dbReference type="GO" id="GO:0006811">
    <property type="term" value="P:monoatomic ion transport"/>
    <property type="evidence" value="ECO:0007669"/>
    <property type="project" value="UniProtKB-KW"/>
</dbReference>
<proteinExistence type="predicted"/>
<feature type="transmembrane region" description="Helical" evidence="10">
    <location>
        <begin position="240"/>
        <end position="273"/>
    </location>
</feature>
<sequence length="456" mass="48355">MPAPSDSPGLRHEVRRTLVLAAPLVIGQLTNFGMNFVDTVMAGRIGKVDLGAIAVGSSIWAAGFLFTLGVLLAVSATVSQLDGAGRPRQAGEFTRQALWLALALAAGLIVLALSAGRVMDALEVEPAVADLAMGYLRAIAWGAPALVLMLTLRFFSEGMGHTRPTMYVGVLGIACNIPLNWMLMFGNLGFPALGAVGAGWATAIVLWLQLFLMMFWIAWRPQYRPFDVFGRFSAPNPREIVALLKVGLPIGFMVLMEGGLFAASALLVGILGALPVAAHQVAMNYTGLVFMVPLGLSGAITVRVGNAVGRGDPVGARRAGLVGIGIALVFAVCSATVIVAFPEAIVRLYTTDPEVIALAASLLMYAAIFQISDGLQVAAAGALRGMKDTRIPMFYSVLAYWMIGMSVGWWLTFRAQWGPAGMWVGILTGLSVAAVLLTARYWRLSRRTIEFSGVQG</sequence>
<dbReference type="Pfam" id="PF01554">
    <property type="entry name" value="MatE"/>
    <property type="match status" value="2"/>
</dbReference>
<gene>
    <name evidence="11" type="ORF">G3I74_09655</name>
</gene>
<evidence type="ECO:0000256" key="4">
    <source>
        <dbReference type="ARBA" id="ARBA00022475"/>
    </source>
</evidence>
<dbReference type="PANTHER" id="PTHR43298">
    <property type="entry name" value="MULTIDRUG RESISTANCE PROTEIN NORM-RELATED"/>
    <property type="match status" value="1"/>
</dbReference>
<keyword evidence="4" id="KW-1003">Cell membrane</keyword>
<feature type="transmembrane region" description="Helical" evidence="10">
    <location>
        <begin position="198"/>
        <end position="219"/>
    </location>
</feature>
<dbReference type="InterPro" id="IPR048279">
    <property type="entry name" value="MdtK-like"/>
</dbReference>
<feature type="transmembrane region" description="Helical" evidence="10">
    <location>
        <begin position="423"/>
        <end position="442"/>
    </location>
</feature>
<comment type="subcellular location">
    <subcellularLocation>
        <location evidence="1">Cell inner membrane</location>
        <topology evidence="1">Multi-pass membrane protein</topology>
    </subcellularLocation>
</comment>
<keyword evidence="3" id="KW-0050">Antiport</keyword>
<evidence type="ECO:0000256" key="5">
    <source>
        <dbReference type="ARBA" id="ARBA00022692"/>
    </source>
</evidence>
<feature type="transmembrane region" description="Helical" evidence="10">
    <location>
        <begin position="167"/>
        <end position="186"/>
    </location>
</feature>
<evidence type="ECO:0000256" key="6">
    <source>
        <dbReference type="ARBA" id="ARBA00022989"/>
    </source>
</evidence>
<evidence type="ECO:0000256" key="9">
    <source>
        <dbReference type="ARBA" id="ARBA00031636"/>
    </source>
</evidence>
<evidence type="ECO:0000256" key="3">
    <source>
        <dbReference type="ARBA" id="ARBA00022449"/>
    </source>
</evidence>
<accession>A0A845V7U3</accession>
<evidence type="ECO:0000313" key="12">
    <source>
        <dbReference type="Proteomes" id="UP000484885"/>
    </source>
</evidence>
<feature type="transmembrane region" description="Helical" evidence="10">
    <location>
        <begin position="97"/>
        <end position="115"/>
    </location>
</feature>
<keyword evidence="2" id="KW-0813">Transport</keyword>
<dbReference type="NCBIfam" id="TIGR00797">
    <property type="entry name" value="matE"/>
    <property type="match status" value="1"/>
</dbReference>
<reference evidence="11 12" key="1">
    <citation type="submission" date="2020-02" db="EMBL/GenBank/DDBJ databases">
        <authorList>
            <person name="Zhang X.-Y."/>
        </authorList>
    </citation>
    <scope>NUCLEOTIDE SEQUENCE [LARGE SCALE GENOMIC DNA]</scope>
    <source>
        <strain evidence="11 12">C33</strain>
    </source>
</reference>
<organism evidence="11 12">
    <name type="scientific">Wenzhouxiangella limi</name>
    <dbReference type="NCBI Taxonomy" id="2707351"/>
    <lineage>
        <taxon>Bacteria</taxon>
        <taxon>Pseudomonadati</taxon>
        <taxon>Pseudomonadota</taxon>
        <taxon>Gammaproteobacteria</taxon>
        <taxon>Chromatiales</taxon>
        <taxon>Wenzhouxiangellaceae</taxon>
        <taxon>Wenzhouxiangella</taxon>
    </lineage>
</organism>
<feature type="transmembrane region" description="Helical" evidence="10">
    <location>
        <begin position="285"/>
        <end position="308"/>
    </location>
</feature>
<evidence type="ECO:0000256" key="10">
    <source>
        <dbReference type="SAM" id="Phobius"/>
    </source>
</evidence>
<evidence type="ECO:0000256" key="7">
    <source>
        <dbReference type="ARBA" id="ARBA00023065"/>
    </source>
</evidence>
<feature type="transmembrane region" description="Helical" evidence="10">
    <location>
        <begin position="353"/>
        <end position="372"/>
    </location>
</feature>
<dbReference type="AlphaFoldDB" id="A0A845V7U3"/>
<dbReference type="CDD" id="cd13131">
    <property type="entry name" value="MATE_NorM_like"/>
    <property type="match status" value="1"/>
</dbReference>
<dbReference type="GO" id="GO:0015297">
    <property type="term" value="F:antiporter activity"/>
    <property type="evidence" value="ECO:0007669"/>
    <property type="project" value="UniProtKB-KW"/>
</dbReference>
<protein>
    <recommendedName>
        <fullName evidence="9">Multidrug-efflux transporter</fullName>
    </recommendedName>
</protein>
<feature type="transmembrane region" description="Helical" evidence="10">
    <location>
        <begin position="393"/>
        <end position="411"/>
    </location>
</feature>
<dbReference type="GO" id="GO:0005886">
    <property type="term" value="C:plasma membrane"/>
    <property type="evidence" value="ECO:0007669"/>
    <property type="project" value="UniProtKB-SubCell"/>
</dbReference>
<dbReference type="Proteomes" id="UP000484885">
    <property type="component" value="Unassembled WGS sequence"/>
</dbReference>
<dbReference type="PANTHER" id="PTHR43298:SF2">
    <property type="entry name" value="FMN_FAD EXPORTER YEEO-RELATED"/>
    <property type="match status" value="1"/>
</dbReference>
<evidence type="ECO:0000313" key="11">
    <source>
        <dbReference type="EMBL" id="NDY95995.1"/>
    </source>
</evidence>
<feature type="transmembrane region" description="Helical" evidence="10">
    <location>
        <begin position="320"/>
        <end position="341"/>
    </location>
</feature>
<keyword evidence="6 10" id="KW-1133">Transmembrane helix</keyword>
<dbReference type="GO" id="GO:0042910">
    <property type="term" value="F:xenobiotic transmembrane transporter activity"/>
    <property type="evidence" value="ECO:0007669"/>
    <property type="project" value="InterPro"/>
</dbReference>
<dbReference type="EMBL" id="JAAGSC010000041">
    <property type="protein sequence ID" value="NDY95995.1"/>
    <property type="molecule type" value="Genomic_DNA"/>
</dbReference>
<evidence type="ECO:0000256" key="8">
    <source>
        <dbReference type="ARBA" id="ARBA00023136"/>
    </source>
</evidence>
<feature type="transmembrane region" description="Helical" evidence="10">
    <location>
        <begin position="57"/>
        <end position="76"/>
    </location>
</feature>
<dbReference type="InterPro" id="IPR002528">
    <property type="entry name" value="MATE_fam"/>
</dbReference>
<evidence type="ECO:0000256" key="1">
    <source>
        <dbReference type="ARBA" id="ARBA00004429"/>
    </source>
</evidence>
<dbReference type="PIRSF" id="PIRSF006603">
    <property type="entry name" value="DinF"/>
    <property type="match status" value="1"/>
</dbReference>
<dbReference type="RefSeq" id="WP_164211384.1">
    <property type="nucleotide sequence ID" value="NZ_JAAGSC010000041.1"/>
</dbReference>
<name>A0A845V7U3_9GAMM</name>
<keyword evidence="12" id="KW-1185">Reference proteome</keyword>
<comment type="caution">
    <text evidence="11">The sequence shown here is derived from an EMBL/GenBank/DDBJ whole genome shotgun (WGS) entry which is preliminary data.</text>
</comment>
<evidence type="ECO:0000256" key="2">
    <source>
        <dbReference type="ARBA" id="ARBA00022448"/>
    </source>
</evidence>
<keyword evidence="5 10" id="KW-0812">Transmembrane</keyword>